<dbReference type="RefSeq" id="WP_061853441.1">
    <property type="nucleotide sequence ID" value="NZ_LUGM01000001.1"/>
</dbReference>
<keyword evidence="1" id="KW-0479">Metal-binding</keyword>
<dbReference type="InterPro" id="IPR029068">
    <property type="entry name" value="Glyas_Bleomycin-R_OHBP_Dase"/>
</dbReference>
<sequence>MGNVRGINHVGLTVPNIDEATRFFKEAFGAKIAYDGLSYDDEPREGAEVERQLGLSKDAKIVKQRMIVIGNGPNIEMFEIESSNQADPLELEDLGYNHISLFVDDMDQAIKDAESAGAKPLSEKHGNSRYEDSKGSSSVYVESPWRSLIELQAIPNGYYYPEDSESTVFIPDETK</sequence>
<dbReference type="EMBL" id="LUGM01000002">
    <property type="protein sequence ID" value="KYH14086.1"/>
    <property type="molecule type" value="Genomic_DNA"/>
</dbReference>
<organism evidence="4 6">
    <name type="scientific">Staphylococcus kloosii</name>
    <dbReference type="NCBI Taxonomy" id="29384"/>
    <lineage>
        <taxon>Bacteria</taxon>
        <taxon>Bacillati</taxon>
        <taxon>Bacillota</taxon>
        <taxon>Bacilli</taxon>
        <taxon>Bacillales</taxon>
        <taxon>Staphylococcaceae</taxon>
        <taxon>Staphylococcus</taxon>
    </lineage>
</organism>
<evidence type="ECO:0000259" key="3">
    <source>
        <dbReference type="PROSITE" id="PS51819"/>
    </source>
</evidence>
<evidence type="ECO:0000256" key="2">
    <source>
        <dbReference type="SAM" id="MobiDB-lite"/>
    </source>
</evidence>
<reference evidence="4 6" key="1">
    <citation type="submission" date="2016-02" db="EMBL/GenBank/DDBJ databases">
        <title>Draft genome sequence of hydrocarbon degrading Staphylococcus saprophyticus Strain CNV2, isolated from crude-oil contaminated soil from Noonmati Oil Refinery, Guwahati, Assam, India.</title>
        <authorList>
            <person name="Mukherjee A."/>
            <person name="Chettri B."/>
            <person name="Langpoklakpam J."/>
            <person name="Singh A.K."/>
            <person name="Chattopadhyay D.J."/>
        </authorList>
    </citation>
    <scope>NUCLEOTIDE SEQUENCE [LARGE SCALE GENOMIC DNA]</scope>
    <source>
        <strain evidence="4 6">CNV2</strain>
    </source>
</reference>
<accession>A0A151A406</accession>
<dbReference type="SUPFAM" id="SSF54593">
    <property type="entry name" value="Glyoxalase/Bleomycin resistance protein/Dihydroxybiphenyl dioxygenase"/>
    <property type="match status" value="1"/>
</dbReference>
<dbReference type="PROSITE" id="PS51819">
    <property type="entry name" value="VOC"/>
    <property type="match status" value="1"/>
</dbReference>
<feature type="compositionally biased region" description="Basic and acidic residues" evidence="2">
    <location>
        <begin position="121"/>
        <end position="134"/>
    </location>
</feature>
<dbReference type="PANTHER" id="PTHR43048">
    <property type="entry name" value="METHYLMALONYL-COA EPIMERASE"/>
    <property type="match status" value="1"/>
</dbReference>
<protein>
    <submittedName>
        <fullName evidence="4">Glyoxalase</fullName>
    </submittedName>
</protein>
<dbReference type="InterPro" id="IPR051785">
    <property type="entry name" value="MMCE/EMCE_epimerase"/>
</dbReference>
<dbReference type="InterPro" id="IPR037523">
    <property type="entry name" value="VOC_core"/>
</dbReference>
<dbReference type="GO" id="GO:0046872">
    <property type="term" value="F:metal ion binding"/>
    <property type="evidence" value="ECO:0007669"/>
    <property type="project" value="UniProtKB-KW"/>
</dbReference>
<gene>
    <name evidence="4" type="ORF">A0131_04640</name>
    <name evidence="5" type="ORF">A0131_11530</name>
</gene>
<dbReference type="GO" id="GO:0046491">
    <property type="term" value="P:L-methylmalonyl-CoA metabolic process"/>
    <property type="evidence" value="ECO:0007669"/>
    <property type="project" value="TreeGrafter"/>
</dbReference>
<dbReference type="Proteomes" id="UP000075418">
    <property type="component" value="Unassembled WGS sequence"/>
</dbReference>
<evidence type="ECO:0000313" key="4">
    <source>
        <dbReference type="EMBL" id="KYH14086.1"/>
    </source>
</evidence>
<evidence type="ECO:0000313" key="6">
    <source>
        <dbReference type="Proteomes" id="UP000075418"/>
    </source>
</evidence>
<comment type="caution">
    <text evidence="4">The sequence shown here is derived from an EMBL/GenBank/DDBJ whole genome shotgun (WGS) entry which is preliminary data.</text>
</comment>
<dbReference type="EMBL" id="LUGM01000001">
    <property type="protein sequence ID" value="KYH15691.1"/>
    <property type="molecule type" value="Genomic_DNA"/>
</dbReference>
<dbReference type="Gene3D" id="3.10.180.10">
    <property type="entry name" value="2,3-Dihydroxybiphenyl 1,2-Dioxygenase, domain 1"/>
    <property type="match status" value="1"/>
</dbReference>
<name>A0A151A406_9STAP</name>
<dbReference type="Pfam" id="PF13669">
    <property type="entry name" value="Glyoxalase_4"/>
    <property type="match status" value="1"/>
</dbReference>
<evidence type="ECO:0000313" key="5">
    <source>
        <dbReference type="EMBL" id="KYH15691.1"/>
    </source>
</evidence>
<feature type="region of interest" description="Disordered" evidence="2">
    <location>
        <begin position="115"/>
        <end position="139"/>
    </location>
</feature>
<proteinExistence type="predicted"/>
<feature type="domain" description="VOC" evidence="3">
    <location>
        <begin position="6"/>
        <end position="154"/>
    </location>
</feature>
<dbReference type="PANTHER" id="PTHR43048:SF6">
    <property type="entry name" value="BLR8189 PROTEIN"/>
    <property type="match status" value="1"/>
</dbReference>
<dbReference type="GO" id="GO:0004493">
    <property type="term" value="F:methylmalonyl-CoA epimerase activity"/>
    <property type="evidence" value="ECO:0007669"/>
    <property type="project" value="TreeGrafter"/>
</dbReference>
<dbReference type="AlphaFoldDB" id="A0A151A406"/>
<evidence type="ECO:0000256" key="1">
    <source>
        <dbReference type="ARBA" id="ARBA00022723"/>
    </source>
</evidence>